<evidence type="ECO:0000256" key="6">
    <source>
        <dbReference type="ARBA" id="ARBA00022679"/>
    </source>
</evidence>
<dbReference type="PANTHER" id="PTHR11055:SF1">
    <property type="entry name" value="PAPS SYNTHETASE, ISOFORM D"/>
    <property type="match status" value="1"/>
</dbReference>
<gene>
    <name evidence="14" type="ORF">E3P86_00851</name>
    <name evidence="13" type="ORF">E3P90_01921</name>
</gene>
<evidence type="ECO:0000256" key="1">
    <source>
        <dbReference type="ARBA" id="ARBA00001823"/>
    </source>
</evidence>
<dbReference type="GO" id="GO:0004020">
    <property type="term" value="F:adenylylsulfate kinase activity"/>
    <property type="evidence" value="ECO:0007669"/>
    <property type="project" value="UniProtKB-EC"/>
</dbReference>
<dbReference type="NCBIfam" id="NF003013">
    <property type="entry name" value="PRK03846.1"/>
    <property type="match status" value="1"/>
</dbReference>
<dbReference type="GO" id="GO:0070814">
    <property type="term" value="P:hydrogen sulfide biosynthetic process"/>
    <property type="evidence" value="ECO:0007669"/>
    <property type="project" value="UniProtKB-UniPathway"/>
</dbReference>
<comment type="function">
    <text evidence="11">Catalyzes the synthesis of activated sulfate.</text>
</comment>
<dbReference type="FunFam" id="3.40.50.300:FF:000212">
    <property type="entry name" value="Adenylyl-sulfate kinase"/>
    <property type="match status" value="1"/>
</dbReference>
<proteinExistence type="inferred from homology"/>
<keyword evidence="9 11" id="KW-0067">ATP-binding</keyword>
<keyword evidence="10" id="KW-0028">Amino-acid biosynthesis</keyword>
<name>A0A4V4M9R8_WALIC</name>
<evidence type="ECO:0000313" key="14">
    <source>
        <dbReference type="EMBL" id="TIB40032.1"/>
    </source>
</evidence>
<dbReference type="GO" id="GO:0000103">
    <property type="term" value="P:sulfate assimilation"/>
    <property type="evidence" value="ECO:0007669"/>
    <property type="project" value="InterPro"/>
</dbReference>
<sequence length="212" mass="23651">MSNLNNEDDGYEYCTVSQQERQELLGQQGLTIWLTGLSASGKNISLSNQSTIATALEQHLLHLRKSAFRLDGDNIRFGLNKDLGFSDKDREENIRRIGEVSKLFASSAALTITSFISPYKKDRDFARQLHEAQGLPFIEVYVDAPLSVVEQRDPKGLYKKARSGEIKEFTGVSAPYEAPANAELHIKTDEHDVEASVKIITEYLQGKGFLGN</sequence>
<dbReference type="GO" id="GO:0019344">
    <property type="term" value="P:cysteine biosynthetic process"/>
    <property type="evidence" value="ECO:0007669"/>
    <property type="project" value="UniProtKB-KW"/>
</dbReference>
<dbReference type="OrthoDB" id="506431at2759"/>
<evidence type="ECO:0000256" key="5">
    <source>
        <dbReference type="ARBA" id="ARBA00018163"/>
    </source>
</evidence>
<keyword evidence="6 11" id="KW-0808">Transferase</keyword>
<dbReference type="HAMAP" id="MF_00065">
    <property type="entry name" value="Adenylyl_sulf_kinase"/>
    <property type="match status" value="1"/>
</dbReference>
<evidence type="ECO:0000256" key="9">
    <source>
        <dbReference type="ARBA" id="ARBA00022840"/>
    </source>
</evidence>
<dbReference type="Gene3D" id="3.40.50.300">
    <property type="entry name" value="P-loop containing nucleotide triphosphate hydrolases"/>
    <property type="match status" value="1"/>
</dbReference>
<accession>A0A4V4M9R8</accession>
<dbReference type="PANTHER" id="PTHR11055">
    <property type="entry name" value="BIFUNCTIONAL 3'-PHOSPHOADENOSINE 5'-PHOSPHOSULFATE SYNTHASE"/>
    <property type="match status" value="1"/>
</dbReference>
<dbReference type="GO" id="GO:0005524">
    <property type="term" value="F:ATP binding"/>
    <property type="evidence" value="ECO:0007669"/>
    <property type="project" value="UniProtKB-KW"/>
</dbReference>
<dbReference type="UniPathway" id="UPA00140">
    <property type="reaction ID" value="UER00205"/>
</dbReference>
<protein>
    <recommendedName>
        <fullName evidence="5 11">Adenylyl-sulfate kinase</fullName>
        <ecNumber evidence="4 11">2.7.1.25</ecNumber>
    </recommendedName>
</protein>
<dbReference type="SUPFAM" id="SSF52540">
    <property type="entry name" value="P-loop containing nucleoside triphosphate hydrolases"/>
    <property type="match status" value="1"/>
</dbReference>
<comment type="pathway">
    <text evidence="2 11">Sulfur metabolism; hydrogen sulfide biosynthesis; sulfite from sulfate: step 2/3.</text>
</comment>
<evidence type="ECO:0000256" key="4">
    <source>
        <dbReference type="ARBA" id="ARBA00012121"/>
    </source>
</evidence>
<evidence type="ECO:0000256" key="10">
    <source>
        <dbReference type="ARBA" id="ARBA00023192"/>
    </source>
</evidence>
<dbReference type="EMBL" id="SPOI01000022">
    <property type="protein sequence ID" value="TIB40032.1"/>
    <property type="molecule type" value="Genomic_DNA"/>
</dbReference>
<evidence type="ECO:0000313" key="13">
    <source>
        <dbReference type="EMBL" id="TIB12793.1"/>
    </source>
</evidence>
<evidence type="ECO:0000256" key="3">
    <source>
        <dbReference type="ARBA" id="ARBA00007008"/>
    </source>
</evidence>
<comment type="caution">
    <text evidence="13">The sequence shown here is derived from an EMBL/GenBank/DDBJ whole genome shotgun (WGS) entry which is preliminary data.</text>
</comment>
<evidence type="ECO:0000259" key="12">
    <source>
        <dbReference type="Pfam" id="PF01583"/>
    </source>
</evidence>
<dbReference type="InterPro" id="IPR059117">
    <property type="entry name" value="APS_kinase_dom"/>
</dbReference>
<dbReference type="Proteomes" id="UP000310689">
    <property type="component" value="Unassembled WGS sequence"/>
</dbReference>
<dbReference type="InterPro" id="IPR002891">
    <property type="entry name" value="APS"/>
</dbReference>
<evidence type="ECO:0000313" key="16">
    <source>
        <dbReference type="Proteomes" id="UP000310689"/>
    </source>
</evidence>
<reference evidence="15 16" key="1">
    <citation type="submission" date="2019-03" db="EMBL/GenBank/DDBJ databases">
        <title>Sequencing 23 genomes of Wallemia ichthyophaga.</title>
        <authorList>
            <person name="Gostincar C."/>
        </authorList>
    </citation>
    <scope>NUCLEOTIDE SEQUENCE [LARGE SCALE GENOMIC DNA]</scope>
    <source>
        <strain evidence="14 16">EXF-6200</strain>
        <strain evidence="13 15">EXF-8621</strain>
    </source>
</reference>
<dbReference type="Pfam" id="PF01583">
    <property type="entry name" value="APS_kinase"/>
    <property type="match status" value="1"/>
</dbReference>
<evidence type="ECO:0000313" key="15">
    <source>
        <dbReference type="Proteomes" id="UP000306954"/>
    </source>
</evidence>
<evidence type="ECO:0000256" key="11">
    <source>
        <dbReference type="RuleBase" id="RU004347"/>
    </source>
</evidence>
<dbReference type="CDD" id="cd02027">
    <property type="entry name" value="APSK"/>
    <property type="match status" value="1"/>
</dbReference>
<feature type="domain" description="APS kinase" evidence="12">
    <location>
        <begin position="28"/>
        <end position="187"/>
    </location>
</feature>
<dbReference type="EC" id="2.7.1.25" evidence="4 11"/>
<dbReference type="EMBL" id="SPOF01000017">
    <property type="protein sequence ID" value="TIB12793.1"/>
    <property type="molecule type" value="Genomic_DNA"/>
</dbReference>
<comment type="catalytic activity">
    <reaction evidence="1 11">
        <text>adenosine 5'-phosphosulfate + ATP = 3'-phosphoadenylyl sulfate + ADP + H(+)</text>
        <dbReference type="Rhea" id="RHEA:24152"/>
        <dbReference type="ChEBI" id="CHEBI:15378"/>
        <dbReference type="ChEBI" id="CHEBI:30616"/>
        <dbReference type="ChEBI" id="CHEBI:58243"/>
        <dbReference type="ChEBI" id="CHEBI:58339"/>
        <dbReference type="ChEBI" id="CHEBI:456216"/>
        <dbReference type="EC" id="2.7.1.25"/>
    </reaction>
</comment>
<comment type="similarity">
    <text evidence="3 11">Belongs to the APS kinase family.</text>
</comment>
<evidence type="ECO:0000256" key="2">
    <source>
        <dbReference type="ARBA" id="ARBA00004806"/>
    </source>
</evidence>
<evidence type="ECO:0000256" key="7">
    <source>
        <dbReference type="ARBA" id="ARBA00022741"/>
    </source>
</evidence>
<dbReference type="Proteomes" id="UP000306954">
    <property type="component" value="Unassembled WGS sequence"/>
</dbReference>
<dbReference type="InterPro" id="IPR027417">
    <property type="entry name" value="P-loop_NTPase"/>
</dbReference>
<dbReference type="NCBIfam" id="TIGR00455">
    <property type="entry name" value="apsK"/>
    <property type="match status" value="1"/>
</dbReference>
<keyword evidence="7 11" id="KW-0547">Nucleotide-binding</keyword>
<keyword evidence="8 11" id="KW-0418">Kinase</keyword>
<organism evidence="13 15">
    <name type="scientific">Wallemia ichthyophaga</name>
    <dbReference type="NCBI Taxonomy" id="245174"/>
    <lineage>
        <taxon>Eukaryota</taxon>
        <taxon>Fungi</taxon>
        <taxon>Dikarya</taxon>
        <taxon>Basidiomycota</taxon>
        <taxon>Wallemiomycotina</taxon>
        <taxon>Wallemiomycetes</taxon>
        <taxon>Wallemiales</taxon>
        <taxon>Wallemiaceae</taxon>
        <taxon>Wallemia</taxon>
    </lineage>
</organism>
<keyword evidence="10" id="KW-0198">Cysteine biosynthesis</keyword>
<evidence type="ECO:0000256" key="8">
    <source>
        <dbReference type="ARBA" id="ARBA00022777"/>
    </source>
</evidence>
<dbReference type="AlphaFoldDB" id="A0A4V4M9R8"/>